<dbReference type="InterPro" id="IPR036034">
    <property type="entry name" value="PDZ_sf"/>
</dbReference>
<dbReference type="GO" id="GO:0004252">
    <property type="term" value="F:serine-type endopeptidase activity"/>
    <property type="evidence" value="ECO:0007669"/>
    <property type="project" value="UniProtKB-UniRule"/>
</dbReference>
<feature type="active site" evidence="1">
    <location>
        <position position="262"/>
    </location>
</feature>
<dbReference type="EC" id="3.4.21.53" evidence="1"/>
<reference evidence="6" key="1">
    <citation type="submission" date="2018-04" db="EMBL/GenBank/DDBJ databases">
        <authorList>
            <person name="Liu S."/>
            <person name="Wang Z."/>
            <person name="Li J."/>
        </authorList>
    </citation>
    <scope>NUCLEOTIDE SEQUENCE [LARGE SCALE GENOMIC DNA]</scope>
    <source>
        <strain evidence="6">622</strain>
    </source>
</reference>
<gene>
    <name evidence="5" type="ORF">DF223_03495</name>
</gene>
<dbReference type="GO" id="GO:0006508">
    <property type="term" value="P:proteolysis"/>
    <property type="evidence" value="ECO:0007669"/>
    <property type="project" value="UniProtKB-KW"/>
</dbReference>
<dbReference type="Gene3D" id="2.30.42.10">
    <property type="match status" value="1"/>
</dbReference>
<comment type="catalytic activity">
    <reaction evidence="1">
        <text>Hydrolysis of proteins in presence of ATP.</text>
        <dbReference type="EC" id="3.4.21.53"/>
    </reaction>
</comment>
<organism evidence="5 6">
    <name type="scientific">Mycetocola zhujimingii</name>
    <dbReference type="NCBI Taxonomy" id="2079792"/>
    <lineage>
        <taxon>Bacteria</taxon>
        <taxon>Bacillati</taxon>
        <taxon>Actinomycetota</taxon>
        <taxon>Actinomycetes</taxon>
        <taxon>Micrococcales</taxon>
        <taxon>Microbacteriaceae</taxon>
        <taxon>Mycetocola</taxon>
    </lineage>
</organism>
<keyword evidence="1" id="KW-0720">Serine protease</keyword>
<comment type="caution">
    <text evidence="5">The sequence shown here is derived from an EMBL/GenBank/DDBJ whole genome shotgun (WGS) entry which is preliminary data.</text>
</comment>
<dbReference type="GO" id="GO:0005524">
    <property type="term" value="F:ATP binding"/>
    <property type="evidence" value="ECO:0007669"/>
    <property type="project" value="InterPro"/>
</dbReference>
<evidence type="ECO:0000259" key="4">
    <source>
        <dbReference type="PROSITE" id="PS51786"/>
    </source>
</evidence>
<dbReference type="InterPro" id="IPR027065">
    <property type="entry name" value="Lon_Prtase"/>
</dbReference>
<feature type="domain" description="Lon proteolytic" evidence="4">
    <location>
        <begin position="176"/>
        <end position="355"/>
    </location>
</feature>
<protein>
    <recommendedName>
        <fullName evidence="1">endopeptidase La</fullName>
        <ecNumber evidence="1">3.4.21.53</ecNumber>
    </recommendedName>
</protein>
<dbReference type="RefSeq" id="WP_108393232.1">
    <property type="nucleotide sequence ID" value="NZ_CP026949.1"/>
</dbReference>
<dbReference type="PROSITE" id="PS51786">
    <property type="entry name" value="LON_PROTEOLYTIC"/>
    <property type="match status" value="1"/>
</dbReference>
<keyword evidence="2" id="KW-0472">Membrane</keyword>
<dbReference type="InterPro" id="IPR001478">
    <property type="entry name" value="PDZ"/>
</dbReference>
<evidence type="ECO:0000313" key="6">
    <source>
        <dbReference type="Proteomes" id="UP000244962"/>
    </source>
</evidence>
<dbReference type="SUPFAM" id="SSF54211">
    <property type="entry name" value="Ribosomal protein S5 domain 2-like"/>
    <property type="match status" value="1"/>
</dbReference>
<dbReference type="SUPFAM" id="SSF50156">
    <property type="entry name" value="PDZ domain-like"/>
    <property type="match status" value="1"/>
</dbReference>
<dbReference type="Pfam" id="PF05362">
    <property type="entry name" value="Lon_C"/>
    <property type="match status" value="1"/>
</dbReference>
<evidence type="ECO:0000313" key="5">
    <source>
        <dbReference type="EMBL" id="PWC08638.1"/>
    </source>
</evidence>
<evidence type="ECO:0000256" key="1">
    <source>
        <dbReference type="PROSITE-ProRule" id="PRU01122"/>
    </source>
</evidence>
<comment type="similarity">
    <text evidence="1">Belongs to the peptidase S16 family.</text>
</comment>
<dbReference type="PROSITE" id="PS50106">
    <property type="entry name" value="PDZ"/>
    <property type="match status" value="1"/>
</dbReference>
<feature type="domain" description="PDZ" evidence="3">
    <location>
        <begin position="135"/>
        <end position="197"/>
    </location>
</feature>
<dbReference type="InterPro" id="IPR008269">
    <property type="entry name" value="Lon_proteolytic"/>
</dbReference>
<evidence type="ECO:0000256" key="2">
    <source>
        <dbReference type="SAM" id="Phobius"/>
    </source>
</evidence>
<keyword evidence="6" id="KW-1185">Reference proteome</keyword>
<dbReference type="AlphaFoldDB" id="A0A2U1TIC0"/>
<keyword evidence="1" id="KW-0645">Protease</keyword>
<dbReference type="InterPro" id="IPR020568">
    <property type="entry name" value="Ribosomal_Su5_D2-typ_SF"/>
</dbReference>
<dbReference type="GO" id="GO:0030163">
    <property type="term" value="P:protein catabolic process"/>
    <property type="evidence" value="ECO:0007669"/>
    <property type="project" value="InterPro"/>
</dbReference>
<dbReference type="OrthoDB" id="2356897at2"/>
<accession>A0A2U1TIC0</accession>
<keyword evidence="2" id="KW-1133">Transmembrane helix</keyword>
<sequence length="368" mass="38383">MATDADLARLERAQKRSQRGWLALGLSFVILLALALWPSSYVIQQPGPVFNTLGTVEIDDKKVPMITVEGAETFETSGALDMLTVQAVGNPEQRPNWFEITLAWFNPSKTVVPLESVFPVGETTEQRDAQNAALMVDSQQDAVAAALTELGYEFPAQLTVGQIADGAPAEGELKVEDEIMGVNGVPVTDLASLREAIADNGTEQPAAFDIVRAGVPMTISITPTPATAADGTETGVIGIATKMVYDFPIDVTIQLDNVGGPSAGMMFALGIVDKLTEGELNGGADVAGTGTIDAEGAVGAIGGIRQKLFGAKDAGAEYFLAPEANCNEVVGHVPDGLSVFSVATLDDAVTVLEAIADESGLEMLATCE</sequence>
<proteinExistence type="inferred from homology"/>
<dbReference type="Gene3D" id="3.30.230.10">
    <property type="match status" value="1"/>
</dbReference>
<feature type="transmembrane region" description="Helical" evidence="2">
    <location>
        <begin position="21"/>
        <end position="43"/>
    </location>
</feature>
<dbReference type="KEGG" id="myl:C3E77_09675"/>
<evidence type="ECO:0000259" key="3">
    <source>
        <dbReference type="PROSITE" id="PS50106"/>
    </source>
</evidence>
<dbReference type="Proteomes" id="UP000244962">
    <property type="component" value="Unassembled WGS sequence"/>
</dbReference>
<dbReference type="InterPro" id="IPR014721">
    <property type="entry name" value="Ribsml_uS5_D2-typ_fold_subgr"/>
</dbReference>
<feature type="active site" evidence="1">
    <location>
        <position position="307"/>
    </location>
</feature>
<dbReference type="PANTHER" id="PTHR10046">
    <property type="entry name" value="ATP DEPENDENT LON PROTEASE FAMILY MEMBER"/>
    <property type="match status" value="1"/>
</dbReference>
<name>A0A2U1TIC0_9MICO</name>
<keyword evidence="1" id="KW-0378">Hydrolase</keyword>
<keyword evidence="2" id="KW-0812">Transmembrane</keyword>
<dbReference type="Pfam" id="PF13180">
    <property type="entry name" value="PDZ_2"/>
    <property type="match status" value="1"/>
</dbReference>
<dbReference type="GO" id="GO:0004176">
    <property type="term" value="F:ATP-dependent peptidase activity"/>
    <property type="evidence" value="ECO:0007669"/>
    <property type="project" value="UniProtKB-UniRule"/>
</dbReference>
<dbReference type="EMBL" id="QEFB01000001">
    <property type="protein sequence ID" value="PWC08638.1"/>
    <property type="molecule type" value="Genomic_DNA"/>
</dbReference>